<keyword evidence="2" id="KW-1185">Reference proteome</keyword>
<proteinExistence type="predicted"/>
<dbReference type="EMBL" id="SRYA01000042">
    <property type="protein sequence ID" value="TGY93509.1"/>
    <property type="molecule type" value="Genomic_DNA"/>
</dbReference>
<comment type="caution">
    <text evidence="1">The sequence shown here is derived from an EMBL/GenBank/DDBJ whole genome shotgun (WGS) entry which is preliminary data.</text>
</comment>
<reference evidence="1" key="1">
    <citation type="submission" date="2019-04" db="EMBL/GenBank/DDBJ databases">
        <title>Microbes associate with the intestines of laboratory mice.</title>
        <authorList>
            <person name="Navarre W."/>
            <person name="Wong E."/>
            <person name="Huang K."/>
            <person name="Tropini C."/>
            <person name="Ng K."/>
            <person name="Yu B."/>
        </authorList>
    </citation>
    <scope>NUCLEOTIDE SEQUENCE</scope>
    <source>
        <strain evidence="1">NM01_1-7b</strain>
    </source>
</reference>
<sequence length="558" mass="64838">MSSQPDKITALYCRLSRDDEQDGLSGSIKNQKSILEKYAKENGFRNARFFIDDGFSGVSFTRPAFMEMMDLAEQGKIGTIIVKDHSRLGRNRLVVGQLLEEDFDRMEVRYIAIMDNIDTAKGISDLVPMQDLFNEWHAKNTSQKVKNVFRNKGMSGIPLTSNLPYGYKKDTENPRKWIIDEPAAKIVKQIFSLCVAGLGPTQIAKKLKADKVMTPTVYWNSIGMAYRKPPATPYHWSAASVVRILSRQEYIGDTVNFRTMHKSFKSKKRLELPQEEWQIFKNTHPAIIDEETFLLVQELREHRRRPTRSGIISMFSGLLYCADCGEKLYYSTVNNYKREQAYFFCSSYRKNSDVCSAHYIREKVVAKAVLDSMQRVFWYVQCFEKDFARNQMAAFGEEKRKELSEKRRELAQAKKRVKEIDSLIQKIYEDNVSGKISDGRFATMSMAFEDEQKQLKESIPNMEQYLETETDKSDSLQRFIDRVKCVTQLTELTPEIVHEFIEKIVVSKPEYIDGQRYQSLDIYYNSVGIVREPMPEEMEELFQEHMRKRTVSQSSKTA</sequence>
<organism evidence="1 2">
    <name type="scientific">Petralouisia muris</name>
    <dbReference type="NCBI Taxonomy" id="3032872"/>
    <lineage>
        <taxon>Bacteria</taxon>
        <taxon>Bacillati</taxon>
        <taxon>Bacillota</taxon>
        <taxon>Clostridia</taxon>
        <taxon>Lachnospirales</taxon>
        <taxon>Lachnospiraceae</taxon>
        <taxon>Petralouisia</taxon>
    </lineage>
</organism>
<dbReference type="Proteomes" id="UP000304953">
    <property type="component" value="Unassembled WGS sequence"/>
</dbReference>
<evidence type="ECO:0000313" key="2">
    <source>
        <dbReference type="Proteomes" id="UP000304953"/>
    </source>
</evidence>
<evidence type="ECO:0000313" key="1">
    <source>
        <dbReference type="EMBL" id="TGY93509.1"/>
    </source>
</evidence>
<name>A0AC61RSF3_9FIRM</name>
<protein>
    <submittedName>
        <fullName evidence="1">DUF4368 domain-containing protein</fullName>
    </submittedName>
</protein>
<accession>A0AC61RSF3</accession>
<gene>
    <name evidence="1" type="ORF">E5329_18115</name>
</gene>